<sequence>MDQATPGAQERLQGILSALTGLSDADYEHTYRMRLERFQRALLESNVDAAVLTLGAEVPWLIGYEPMPLERITALVVRPNEGVTLLVPRLEAARVKHRSALFNIVPWSEAQDPFAEIQNLTRGCNKLAVSDRGWSSWLLHMMSRMGSVSFSSLGDLGLDLRREKDDIELLTLSAASAAADVVANLLLSGEIELVGRSEEAVSEELGRLLVDFGHSKVNFAIVGSGPNSASPHHEPSSRVIQLGEPVVCDFGGTFSVNGEPGYCSDITRTVHTGPATEEFRELYEVLHEAQSTARRSITTGMELSAADRTARKVIESHGYGEYFIHRLGHGIGMEEHEEPYLVSTAGGVIKERDCFSIEPGIYLNERMGARIEDIVTVEGGTVRSLNLVSRDLVEL</sequence>
<keyword evidence="6" id="KW-0031">Aminopeptidase</keyword>
<dbReference type="PANTHER" id="PTHR46112:SF3">
    <property type="entry name" value="AMINOPEPTIDASE YPDF"/>
    <property type="match status" value="1"/>
</dbReference>
<dbReference type="SUPFAM" id="SSF53092">
    <property type="entry name" value="Creatinase/prolidase N-terminal domain"/>
    <property type="match status" value="1"/>
</dbReference>
<accession>A0A1M4V765</accession>
<dbReference type="RefSeq" id="WP_178138726.1">
    <property type="nucleotide sequence ID" value="NZ_FQUL01000014.1"/>
</dbReference>
<evidence type="ECO:0000313" key="7">
    <source>
        <dbReference type="Proteomes" id="UP000184295"/>
    </source>
</evidence>
<feature type="domain" description="Creatinase N-terminal" evidence="5">
    <location>
        <begin position="34"/>
        <end position="156"/>
    </location>
</feature>
<proteinExistence type="inferred from homology"/>
<evidence type="ECO:0000259" key="5">
    <source>
        <dbReference type="Pfam" id="PF01321"/>
    </source>
</evidence>
<evidence type="ECO:0000259" key="4">
    <source>
        <dbReference type="Pfam" id="PF00557"/>
    </source>
</evidence>
<keyword evidence="6" id="KW-0645">Protease</keyword>
<gene>
    <name evidence="6" type="ORF">SAMN02745225_01215</name>
</gene>
<evidence type="ECO:0000256" key="3">
    <source>
        <dbReference type="RuleBase" id="RU000590"/>
    </source>
</evidence>
<evidence type="ECO:0000256" key="1">
    <source>
        <dbReference type="ARBA" id="ARBA00022723"/>
    </source>
</evidence>
<dbReference type="GO" id="GO:0046872">
    <property type="term" value="F:metal ion binding"/>
    <property type="evidence" value="ECO:0007669"/>
    <property type="project" value="UniProtKB-KW"/>
</dbReference>
<dbReference type="Gene3D" id="3.40.350.10">
    <property type="entry name" value="Creatinase/prolidase N-terminal domain"/>
    <property type="match status" value="1"/>
</dbReference>
<keyword evidence="7" id="KW-1185">Reference proteome</keyword>
<dbReference type="PROSITE" id="PS00491">
    <property type="entry name" value="PROLINE_PEPTIDASE"/>
    <property type="match status" value="1"/>
</dbReference>
<name>A0A1M4V765_9ACTN</name>
<dbReference type="AlphaFoldDB" id="A0A1M4V765"/>
<evidence type="ECO:0000256" key="2">
    <source>
        <dbReference type="ARBA" id="ARBA00022801"/>
    </source>
</evidence>
<reference evidence="7" key="1">
    <citation type="submission" date="2016-11" db="EMBL/GenBank/DDBJ databases">
        <authorList>
            <person name="Varghese N."/>
            <person name="Submissions S."/>
        </authorList>
    </citation>
    <scope>NUCLEOTIDE SEQUENCE [LARGE SCALE GENOMIC DNA]</scope>
    <source>
        <strain evidence="7">DSM 19514</strain>
    </source>
</reference>
<dbReference type="PANTHER" id="PTHR46112">
    <property type="entry name" value="AMINOPEPTIDASE"/>
    <property type="match status" value="1"/>
</dbReference>
<keyword evidence="1 3" id="KW-0479">Metal-binding</keyword>
<dbReference type="Pfam" id="PF00557">
    <property type="entry name" value="Peptidase_M24"/>
    <property type="match status" value="1"/>
</dbReference>
<dbReference type="InterPro" id="IPR000994">
    <property type="entry name" value="Pept_M24"/>
</dbReference>
<dbReference type="InterPro" id="IPR036005">
    <property type="entry name" value="Creatinase/aminopeptidase-like"/>
</dbReference>
<dbReference type="EMBL" id="FQUL01000014">
    <property type="protein sequence ID" value="SHE64740.1"/>
    <property type="molecule type" value="Genomic_DNA"/>
</dbReference>
<dbReference type="InterPro" id="IPR029149">
    <property type="entry name" value="Creatin/AminoP/Spt16_N"/>
</dbReference>
<dbReference type="InterPro" id="IPR001131">
    <property type="entry name" value="Peptidase_M24B_aminopep-P_CS"/>
</dbReference>
<dbReference type="STRING" id="1121881.SAMN02745225_01215"/>
<dbReference type="SUPFAM" id="SSF55920">
    <property type="entry name" value="Creatinase/aminopeptidase"/>
    <property type="match status" value="1"/>
</dbReference>
<dbReference type="GO" id="GO:0004177">
    <property type="term" value="F:aminopeptidase activity"/>
    <property type="evidence" value="ECO:0007669"/>
    <property type="project" value="UniProtKB-KW"/>
</dbReference>
<keyword evidence="2" id="KW-0378">Hydrolase</keyword>
<dbReference type="Pfam" id="PF01321">
    <property type="entry name" value="Creatinase_N"/>
    <property type="match status" value="1"/>
</dbReference>
<dbReference type="Proteomes" id="UP000184295">
    <property type="component" value="Unassembled WGS sequence"/>
</dbReference>
<feature type="domain" description="Peptidase M24" evidence="4">
    <location>
        <begin position="175"/>
        <end position="377"/>
    </location>
</feature>
<dbReference type="InterPro" id="IPR000587">
    <property type="entry name" value="Creatinase_N"/>
</dbReference>
<evidence type="ECO:0000313" key="6">
    <source>
        <dbReference type="EMBL" id="SHE64740.1"/>
    </source>
</evidence>
<protein>
    <submittedName>
        <fullName evidence="6">Xaa-Pro aminopeptidase</fullName>
    </submittedName>
</protein>
<organism evidence="6 7">
    <name type="scientific">Ferrithrix thermotolerans DSM 19514</name>
    <dbReference type="NCBI Taxonomy" id="1121881"/>
    <lineage>
        <taxon>Bacteria</taxon>
        <taxon>Bacillati</taxon>
        <taxon>Actinomycetota</taxon>
        <taxon>Acidimicrobiia</taxon>
        <taxon>Acidimicrobiales</taxon>
        <taxon>Acidimicrobiaceae</taxon>
        <taxon>Ferrithrix</taxon>
    </lineage>
</organism>
<comment type="similarity">
    <text evidence="3">Belongs to the peptidase M24B family.</text>
</comment>
<dbReference type="Gene3D" id="3.90.230.10">
    <property type="entry name" value="Creatinase/methionine aminopeptidase superfamily"/>
    <property type="match status" value="1"/>
</dbReference>
<dbReference type="InterPro" id="IPR050659">
    <property type="entry name" value="Peptidase_M24B"/>
</dbReference>